<dbReference type="InterPro" id="IPR002491">
    <property type="entry name" value="ABC_transptr_periplasmic_BD"/>
</dbReference>
<feature type="chain" id="PRO_5042244631" evidence="6">
    <location>
        <begin position="33"/>
        <end position="294"/>
    </location>
</feature>
<proteinExistence type="inferred from homology"/>
<dbReference type="Proteomes" id="UP000249499">
    <property type="component" value="Plasmid unnamed2"/>
</dbReference>
<keyword evidence="8" id="KW-0614">Plasmid</keyword>
<dbReference type="CDD" id="cd01146">
    <property type="entry name" value="FhuD"/>
    <property type="match status" value="1"/>
</dbReference>
<evidence type="ECO:0000256" key="4">
    <source>
        <dbReference type="ARBA" id="ARBA00022496"/>
    </source>
</evidence>
<dbReference type="EMBL" id="CP117259">
    <property type="protein sequence ID" value="WFR99086.1"/>
    <property type="molecule type" value="Genomic_DNA"/>
</dbReference>
<keyword evidence="3" id="KW-0813">Transport</keyword>
<dbReference type="PANTHER" id="PTHR30532">
    <property type="entry name" value="IRON III DICITRATE-BINDING PERIPLASMIC PROTEIN"/>
    <property type="match status" value="1"/>
</dbReference>
<dbReference type="PROSITE" id="PS50983">
    <property type="entry name" value="FE_B12_PBP"/>
    <property type="match status" value="1"/>
</dbReference>
<evidence type="ECO:0000313" key="9">
    <source>
        <dbReference type="Proteomes" id="UP000249499"/>
    </source>
</evidence>
<dbReference type="Gene3D" id="3.40.50.1980">
    <property type="entry name" value="Nitrogenase molybdenum iron protein domain"/>
    <property type="match status" value="2"/>
</dbReference>
<keyword evidence="9" id="KW-1185">Reference proteome</keyword>
<feature type="signal peptide" evidence="6">
    <location>
        <begin position="1"/>
        <end position="32"/>
    </location>
</feature>
<dbReference type="Pfam" id="PF01497">
    <property type="entry name" value="Peripla_BP_2"/>
    <property type="match status" value="1"/>
</dbReference>
<dbReference type="KEGG" id="rtu:PR017_25925"/>
<evidence type="ECO:0000256" key="3">
    <source>
        <dbReference type="ARBA" id="ARBA00022448"/>
    </source>
</evidence>
<dbReference type="GO" id="GO:1901678">
    <property type="term" value="P:iron coordination entity transport"/>
    <property type="evidence" value="ECO:0007669"/>
    <property type="project" value="UniProtKB-ARBA"/>
</dbReference>
<feature type="domain" description="Fe/B12 periplasmic-binding" evidence="7">
    <location>
        <begin position="38"/>
        <end position="294"/>
    </location>
</feature>
<reference evidence="8 9" key="1">
    <citation type="journal article" date="2018" name="Sci. Rep.">
        <title>Rhizobium tumorigenes sp. nov., a novel plant tumorigenic bacterium isolated from cane gall tumors on thornless blackberry.</title>
        <authorList>
            <person name="Kuzmanovi N."/>
            <person name="Smalla K."/>
            <person name="Gronow S."/>
            <person name="PuBawska J."/>
        </authorList>
    </citation>
    <scope>NUCLEOTIDE SEQUENCE [LARGE SCALE GENOMIC DNA]</scope>
    <source>
        <strain evidence="8 9">1078</strain>
    </source>
</reference>
<comment type="similarity">
    <text evidence="2">Belongs to the bacterial solute-binding protein 8 family.</text>
</comment>
<organism evidence="8 9">
    <name type="scientific">Rhizobium tumorigenes</name>
    <dbReference type="NCBI Taxonomy" id="2041385"/>
    <lineage>
        <taxon>Bacteria</taxon>
        <taxon>Pseudomonadati</taxon>
        <taxon>Pseudomonadota</taxon>
        <taxon>Alphaproteobacteria</taxon>
        <taxon>Hyphomicrobiales</taxon>
        <taxon>Rhizobiaceae</taxon>
        <taxon>Rhizobium/Agrobacterium group</taxon>
        <taxon>Rhizobium</taxon>
    </lineage>
</organism>
<evidence type="ECO:0000256" key="5">
    <source>
        <dbReference type="ARBA" id="ARBA00022729"/>
    </source>
</evidence>
<name>A0AAF1KWN6_9HYPH</name>
<dbReference type="PRINTS" id="PR01715">
    <property type="entry name" value="FERRIBNDNGPP"/>
</dbReference>
<keyword evidence="4" id="KW-0406">Ion transport</keyword>
<dbReference type="PANTHER" id="PTHR30532:SF1">
    <property type="entry name" value="IRON(3+)-HYDROXAMATE-BINDING PROTEIN FHUD"/>
    <property type="match status" value="1"/>
</dbReference>
<evidence type="ECO:0000259" key="7">
    <source>
        <dbReference type="PROSITE" id="PS50983"/>
    </source>
</evidence>
<accession>A0AAF1KWN6</accession>
<reference evidence="9" key="2">
    <citation type="journal article" date="2023" name="MicrobiologyOpen">
        <title>Genomics of the tumorigenes clade of the family Rhizobiaceae and description of Rhizobium rhododendri sp. nov.</title>
        <authorList>
            <person name="Kuzmanovic N."/>
            <person name="diCenzo G.C."/>
            <person name="Bunk B."/>
            <person name="Sproeer C."/>
            <person name="Fruehling A."/>
            <person name="Neumann-Schaal M."/>
            <person name="Overmann J."/>
            <person name="Smalla K."/>
        </authorList>
    </citation>
    <scope>NUCLEOTIDE SEQUENCE [LARGE SCALE GENOMIC DNA]</scope>
    <source>
        <strain evidence="9">1078</strain>
        <plasmid evidence="9">unnamed2</plasmid>
    </source>
</reference>
<dbReference type="InterPro" id="IPR051313">
    <property type="entry name" value="Bact_iron-sidero_bind"/>
</dbReference>
<evidence type="ECO:0000256" key="2">
    <source>
        <dbReference type="ARBA" id="ARBA00008814"/>
    </source>
</evidence>
<dbReference type="AlphaFoldDB" id="A0AAF1KWN6"/>
<gene>
    <name evidence="8" type="ORF">PR017_25925</name>
</gene>
<geneLocation type="plasmid" evidence="8 9">
    <name>unnamed2</name>
</geneLocation>
<evidence type="ECO:0000256" key="6">
    <source>
        <dbReference type="SAM" id="SignalP"/>
    </source>
</evidence>
<comment type="subcellular location">
    <subcellularLocation>
        <location evidence="1">Cell envelope</location>
    </subcellularLocation>
</comment>
<keyword evidence="4" id="KW-0410">Iron transport</keyword>
<evidence type="ECO:0000313" key="8">
    <source>
        <dbReference type="EMBL" id="WFR99086.1"/>
    </source>
</evidence>
<dbReference type="RefSeq" id="WP_240539040.1">
    <property type="nucleotide sequence ID" value="NZ_CP117259.1"/>
</dbReference>
<protein>
    <submittedName>
        <fullName evidence="8">ABC transporter substrate-binding protein</fullName>
    </submittedName>
</protein>
<keyword evidence="4" id="KW-0408">Iron</keyword>
<dbReference type="GO" id="GO:0030288">
    <property type="term" value="C:outer membrane-bounded periplasmic space"/>
    <property type="evidence" value="ECO:0007669"/>
    <property type="project" value="TreeGrafter"/>
</dbReference>
<keyword evidence="5 6" id="KW-0732">Signal</keyword>
<evidence type="ECO:0000256" key="1">
    <source>
        <dbReference type="ARBA" id="ARBA00004196"/>
    </source>
</evidence>
<dbReference type="SUPFAM" id="SSF53807">
    <property type="entry name" value="Helical backbone' metal receptor"/>
    <property type="match status" value="1"/>
</dbReference>
<sequence length="294" mass="31865">MAYQSDHNNHWLTRRQFAAALTAAFLPAQAMAEPTAPRIAALDWGWAESLLALEFPPFAVAEAPLYGARVVVPTLPDVTIDLGLRSWPNMELLRALKPDLILSQAGYGASAARLNDIAPTLAMPLYSAGRQPLKAAETGLRTVAAHIGRDRIAADYLQRCYARLDAIALKAKIYDGRPLLIVKFADDRLVDIYGAGGLFDDVLKHIGIENAWDGPTNNWGFATAGLEAIARYPDARVIIIEPGPPGTLLHSALWQSLPAVQRGHVAMLPPTWVFGAFPSAMRFAEVIQQSIGIA</sequence>